<name>A0ABD2P2Q9_9CUCU</name>
<proteinExistence type="predicted"/>
<gene>
    <name evidence="1" type="ORF">HHI36_019111</name>
</gene>
<comment type="caution">
    <text evidence="1">The sequence shown here is derived from an EMBL/GenBank/DDBJ whole genome shotgun (WGS) entry which is preliminary data.</text>
</comment>
<dbReference type="EMBL" id="JABFTP020000165">
    <property type="protein sequence ID" value="KAL3284982.1"/>
    <property type="molecule type" value="Genomic_DNA"/>
</dbReference>
<sequence length="105" mass="12379">MEWINEQMEAIENSCNENTELFNYIRRINTKKKLRFGNIENAKWKKHLTRLYKIKKVQEEKDNIVEEDIGYEATEGPSFEEFSTVIKNIKTDCVDIEEGSKANGM</sequence>
<keyword evidence="2" id="KW-1185">Reference proteome</keyword>
<dbReference type="Proteomes" id="UP001516400">
    <property type="component" value="Unassembled WGS sequence"/>
</dbReference>
<dbReference type="AlphaFoldDB" id="A0ABD2P2Q9"/>
<organism evidence="1 2">
    <name type="scientific">Cryptolaemus montrouzieri</name>
    <dbReference type="NCBI Taxonomy" id="559131"/>
    <lineage>
        <taxon>Eukaryota</taxon>
        <taxon>Metazoa</taxon>
        <taxon>Ecdysozoa</taxon>
        <taxon>Arthropoda</taxon>
        <taxon>Hexapoda</taxon>
        <taxon>Insecta</taxon>
        <taxon>Pterygota</taxon>
        <taxon>Neoptera</taxon>
        <taxon>Endopterygota</taxon>
        <taxon>Coleoptera</taxon>
        <taxon>Polyphaga</taxon>
        <taxon>Cucujiformia</taxon>
        <taxon>Coccinelloidea</taxon>
        <taxon>Coccinellidae</taxon>
        <taxon>Scymninae</taxon>
        <taxon>Scymnini</taxon>
        <taxon>Cryptolaemus</taxon>
    </lineage>
</organism>
<evidence type="ECO:0000313" key="2">
    <source>
        <dbReference type="Proteomes" id="UP001516400"/>
    </source>
</evidence>
<protein>
    <submittedName>
        <fullName evidence="1">Uncharacterized protein</fullName>
    </submittedName>
</protein>
<evidence type="ECO:0000313" key="1">
    <source>
        <dbReference type="EMBL" id="KAL3284982.1"/>
    </source>
</evidence>
<accession>A0ABD2P2Q9</accession>
<reference evidence="1 2" key="1">
    <citation type="journal article" date="2021" name="BMC Biol.">
        <title>Horizontally acquired antibacterial genes associated with adaptive radiation of ladybird beetles.</title>
        <authorList>
            <person name="Li H.S."/>
            <person name="Tang X.F."/>
            <person name="Huang Y.H."/>
            <person name="Xu Z.Y."/>
            <person name="Chen M.L."/>
            <person name="Du X.Y."/>
            <person name="Qiu B.Y."/>
            <person name="Chen P.T."/>
            <person name="Zhang W."/>
            <person name="Slipinski A."/>
            <person name="Escalona H.E."/>
            <person name="Waterhouse R.M."/>
            <person name="Zwick A."/>
            <person name="Pang H."/>
        </authorList>
    </citation>
    <scope>NUCLEOTIDE SEQUENCE [LARGE SCALE GENOMIC DNA]</scope>
    <source>
        <strain evidence="1">SYSU2018</strain>
    </source>
</reference>